<dbReference type="AlphaFoldDB" id="A0A835K9T4"/>
<dbReference type="Proteomes" id="UP000657918">
    <property type="component" value="Unassembled WGS sequence"/>
</dbReference>
<name>A0A835K9T4_9ROSI</name>
<sequence length="175" mass="20184">MIGKIPEWVTIVYLGRVVSIVFVDNFRVVLEDLGNLWRRRIENRSKEDEIFVLVSMLSSTSFPCLIKQFNETDTIATHDTGYKDHVSQNKQLWSWNGCAGFSIRKLETQINFHDLALPPANLYLVLNHYASARPTMTDQQETSFLSHKMHKGIPHLHSISPKNQLPPQKLRIQIS</sequence>
<keyword evidence="2" id="KW-1185">Reference proteome</keyword>
<proteinExistence type="predicted"/>
<comment type="caution">
    <text evidence="1">The sequence shown here is derived from an EMBL/GenBank/DDBJ whole genome shotgun (WGS) entry which is preliminary data.</text>
</comment>
<gene>
    <name evidence="1" type="ORF">SADUNF_Sadunf06G0170700</name>
</gene>
<dbReference type="EMBL" id="JADGMS010000006">
    <property type="protein sequence ID" value="KAF9680909.1"/>
    <property type="molecule type" value="Genomic_DNA"/>
</dbReference>
<protein>
    <submittedName>
        <fullName evidence="1">Uncharacterized protein</fullName>
    </submittedName>
</protein>
<organism evidence="1 2">
    <name type="scientific">Salix dunnii</name>
    <dbReference type="NCBI Taxonomy" id="1413687"/>
    <lineage>
        <taxon>Eukaryota</taxon>
        <taxon>Viridiplantae</taxon>
        <taxon>Streptophyta</taxon>
        <taxon>Embryophyta</taxon>
        <taxon>Tracheophyta</taxon>
        <taxon>Spermatophyta</taxon>
        <taxon>Magnoliopsida</taxon>
        <taxon>eudicotyledons</taxon>
        <taxon>Gunneridae</taxon>
        <taxon>Pentapetalae</taxon>
        <taxon>rosids</taxon>
        <taxon>fabids</taxon>
        <taxon>Malpighiales</taxon>
        <taxon>Salicaceae</taxon>
        <taxon>Saliceae</taxon>
        <taxon>Salix</taxon>
    </lineage>
</organism>
<accession>A0A835K9T4</accession>
<evidence type="ECO:0000313" key="2">
    <source>
        <dbReference type="Proteomes" id="UP000657918"/>
    </source>
</evidence>
<reference evidence="1 2" key="1">
    <citation type="submission" date="2020-10" db="EMBL/GenBank/DDBJ databases">
        <title>Plant Genome Project.</title>
        <authorList>
            <person name="Zhang R.-G."/>
        </authorList>
    </citation>
    <scope>NUCLEOTIDE SEQUENCE [LARGE SCALE GENOMIC DNA]</scope>
    <source>
        <strain evidence="1">FAFU-HL-1</strain>
        <tissue evidence="1">Leaf</tissue>
    </source>
</reference>
<evidence type="ECO:0000313" key="1">
    <source>
        <dbReference type="EMBL" id="KAF9680909.1"/>
    </source>
</evidence>